<dbReference type="AlphaFoldDB" id="A0A6C0LGY5"/>
<keyword evidence="1" id="KW-1133">Transmembrane helix</keyword>
<proteinExistence type="predicted"/>
<dbReference type="EMBL" id="MN740504">
    <property type="protein sequence ID" value="QHU30256.1"/>
    <property type="molecule type" value="Genomic_DNA"/>
</dbReference>
<sequence length="169" mass="19431">MNLDSYSKPVQYISFIAMFILAQASSMWGQYFTLKYPKMGMMEAFLRAIPFAWLDWAFMSVAVYIGDRYKLVTPTQDTLLLIIIQFVAILVINSLWLGQTVSRSDIFCFFIILIGFYISFSNAVSKMLGIKVPKKDSEKDDGEKKEKCDSKLNRDSRLHLCDHHGDKLS</sequence>
<feature type="transmembrane region" description="Helical" evidence="1">
    <location>
        <begin position="44"/>
        <end position="66"/>
    </location>
</feature>
<keyword evidence="1" id="KW-0812">Transmembrane</keyword>
<feature type="transmembrane region" description="Helical" evidence="1">
    <location>
        <begin position="78"/>
        <end position="98"/>
    </location>
</feature>
<feature type="transmembrane region" description="Helical" evidence="1">
    <location>
        <begin position="104"/>
        <end position="125"/>
    </location>
</feature>
<evidence type="ECO:0000313" key="2">
    <source>
        <dbReference type="EMBL" id="QHU30256.1"/>
    </source>
</evidence>
<feature type="transmembrane region" description="Helical" evidence="1">
    <location>
        <begin position="12"/>
        <end position="32"/>
    </location>
</feature>
<reference evidence="2" key="1">
    <citation type="journal article" date="2020" name="Nature">
        <title>Giant virus diversity and host interactions through global metagenomics.</title>
        <authorList>
            <person name="Schulz F."/>
            <person name="Roux S."/>
            <person name="Paez-Espino D."/>
            <person name="Jungbluth S."/>
            <person name="Walsh D.A."/>
            <person name="Denef V.J."/>
            <person name="McMahon K.D."/>
            <person name="Konstantinidis K.T."/>
            <person name="Eloe-Fadrosh E.A."/>
            <person name="Kyrpides N.C."/>
            <person name="Woyke T."/>
        </authorList>
    </citation>
    <scope>NUCLEOTIDE SEQUENCE</scope>
    <source>
        <strain evidence="2">GVMAG-M-3300027833-11</strain>
    </source>
</reference>
<evidence type="ECO:0000256" key="1">
    <source>
        <dbReference type="SAM" id="Phobius"/>
    </source>
</evidence>
<protein>
    <submittedName>
        <fullName evidence="2">Uncharacterized protein</fullName>
    </submittedName>
</protein>
<keyword evidence="1" id="KW-0472">Membrane</keyword>
<name>A0A6C0LGY5_9ZZZZ</name>
<accession>A0A6C0LGY5</accession>
<organism evidence="2">
    <name type="scientific">viral metagenome</name>
    <dbReference type="NCBI Taxonomy" id="1070528"/>
    <lineage>
        <taxon>unclassified sequences</taxon>
        <taxon>metagenomes</taxon>
        <taxon>organismal metagenomes</taxon>
    </lineage>
</organism>